<evidence type="ECO:0000313" key="3">
    <source>
        <dbReference type="Proteomes" id="UP000680866"/>
    </source>
</evidence>
<dbReference type="Proteomes" id="UP000680866">
    <property type="component" value="Chromosome"/>
</dbReference>
<protein>
    <submittedName>
        <fullName evidence="2">Uncharacterized protein</fullName>
    </submittedName>
</protein>
<gene>
    <name evidence="2" type="ORF">Prubr_43300</name>
</gene>
<feature type="region of interest" description="Disordered" evidence="1">
    <location>
        <begin position="266"/>
        <end position="310"/>
    </location>
</feature>
<evidence type="ECO:0000313" key="2">
    <source>
        <dbReference type="EMBL" id="BCJ67309.1"/>
    </source>
</evidence>
<sequence>MGIDFSYANEEAIDQIGILDRFNNGEIEGFPDQHPDGWIQAVIDEVKAEIQRNYNDNTYSSDVDWSNYSDEERAAYEWYKNEVIPYEKWKALVEEYEETSSDESNVSYDEYQEPDEYDIDGDIEEPGVTIYTGTDNENGELKVSTEAIRHFVKQIDKVVWLGGGLLWDARKRLNTLDVRPGMFARAEVMREKIGEPDSGLVGDTRGLLRNVHWTLASLSDNLLQLASSYERTEEGNELTGNDLEERTREFNEMTESEFADAMGDSWGYIENTDDFGQISTDGSGGDDEDDDEDDDSGDDDSGDSESDDDQ</sequence>
<dbReference type="EMBL" id="AP023359">
    <property type="protein sequence ID" value="BCJ67309.1"/>
    <property type="molecule type" value="Genomic_DNA"/>
</dbReference>
<accession>A0A810N552</accession>
<keyword evidence="3" id="KW-1185">Reference proteome</keyword>
<organism evidence="2 3">
    <name type="scientific">Polymorphospora rubra</name>
    <dbReference type="NCBI Taxonomy" id="338584"/>
    <lineage>
        <taxon>Bacteria</taxon>
        <taxon>Bacillati</taxon>
        <taxon>Actinomycetota</taxon>
        <taxon>Actinomycetes</taxon>
        <taxon>Micromonosporales</taxon>
        <taxon>Micromonosporaceae</taxon>
        <taxon>Polymorphospora</taxon>
    </lineage>
</organism>
<dbReference type="KEGG" id="pry:Prubr_43300"/>
<reference evidence="2" key="1">
    <citation type="submission" date="2020-08" db="EMBL/GenBank/DDBJ databases">
        <title>Whole genome shotgun sequence of Polymorphospora rubra NBRC 101157.</title>
        <authorList>
            <person name="Komaki H."/>
            <person name="Tamura T."/>
        </authorList>
    </citation>
    <scope>NUCLEOTIDE SEQUENCE</scope>
    <source>
        <strain evidence="2">NBRC 101157</strain>
    </source>
</reference>
<dbReference type="AlphaFoldDB" id="A0A810N552"/>
<name>A0A810N552_9ACTN</name>
<dbReference type="RefSeq" id="WP_212816655.1">
    <property type="nucleotide sequence ID" value="NZ_AP023359.1"/>
</dbReference>
<feature type="compositionally biased region" description="Acidic residues" evidence="1">
    <location>
        <begin position="284"/>
        <end position="310"/>
    </location>
</feature>
<evidence type="ECO:0000256" key="1">
    <source>
        <dbReference type="SAM" id="MobiDB-lite"/>
    </source>
</evidence>
<proteinExistence type="predicted"/>